<name>A0AAW2U7D9_SESRA</name>
<dbReference type="Gene3D" id="3.40.50.10190">
    <property type="entry name" value="BRCT domain"/>
    <property type="match status" value="1"/>
</dbReference>
<dbReference type="SUPFAM" id="SSF52113">
    <property type="entry name" value="BRCT domain"/>
    <property type="match status" value="1"/>
</dbReference>
<dbReference type="CDD" id="cd17719">
    <property type="entry name" value="BRCT_Rev1"/>
    <property type="match status" value="1"/>
</dbReference>
<dbReference type="InterPro" id="IPR036420">
    <property type="entry name" value="BRCT_dom_sf"/>
</dbReference>
<evidence type="ECO:0000259" key="1">
    <source>
        <dbReference type="PROSITE" id="PS50172"/>
    </source>
</evidence>
<reference evidence="2" key="1">
    <citation type="submission" date="2020-06" db="EMBL/GenBank/DDBJ databases">
        <authorList>
            <person name="Li T."/>
            <person name="Hu X."/>
            <person name="Zhang T."/>
            <person name="Song X."/>
            <person name="Zhang H."/>
            <person name="Dai N."/>
            <person name="Sheng W."/>
            <person name="Hou X."/>
            <person name="Wei L."/>
        </authorList>
    </citation>
    <scope>NUCLEOTIDE SEQUENCE</scope>
    <source>
        <strain evidence="2">G02</strain>
        <tissue evidence="2">Leaf</tissue>
    </source>
</reference>
<dbReference type="AlphaFoldDB" id="A0AAW2U7D9"/>
<dbReference type="PANTHER" id="PTHR45990">
    <property type="entry name" value="DNA REPAIR PROTEIN REV1"/>
    <property type="match status" value="1"/>
</dbReference>
<dbReference type="EMBL" id="JACGWJ010000006">
    <property type="protein sequence ID" value="KAL0412597.1"/>
    <property type="molecule type" value="Genomic_DNA"/>
</dbReference>
<gene>
    <name evidence="2" type="ORF">Sradi_1461400</name>
</gene>
<dbReference type="PROSITE" id="PS50172">
    <property type="entry name" value="BRCT"/>
    <property type="match status" value="1"/>
</dbReference>
<dbReference type="SMART" id="SM00292">
    <property type="entry name" value="BRCT"/>
    <property type="match status" value="1"/>
</dbReference>
<dbReference type="GO" id="GO:0017125">
    <property type="term" value="F:deoxycytidyl transferase activity"/>
    <property type="evidence" value="ECO:0007669"/>
    <property type="project" value="TreeGrafter"/>
</dbReference>
<comment type="caution">
    <text evidence="2">The sequence shown here is derived from an EMBL/GenBank/DDBJ whole genome shotgun (WGS) entry which is preliminary data.</text>
</comment>
<reference evidence="2" key="2">
    <citation type="journal article" date="2024" name="Plant">
        <title>Genomic evolution and insights into agronomic trait innovations of Sesamum species.</title>
        <authorList>
            <person name="Miao H."/>
            <person name="Wang L."/>
            <person name="Qu L."/>
            <person name="Liu H."/>
            <person name="Sun Y."/>
            <person name="Le M."/>
            <person name="Wang Q."/>
            <person name="Wei S."/>
            <person name="Zheng Y."/>
            <person name="Lin W."/>
            <person name="Duan Y."/>
            <person name="Cao H."/>
            <person name="Xiong S."/>
            <person name="Wang X."/>
            <person name="Wei L."/>
            <person name="Li C."/>
            <person name="Ma Q."/>
            <person name="Ju M."/>
            <person name="Zhao R."/>
            <person name="Li G."/>
            <person name="Mu C."/>
            <person name="Tian Q."/>
            <person name="Mei H."/>
            <person name="Zhang T."/>
            <person name="Gao T."/>
            <person name="Zhang H."/>
        </authorList>
    </citation>
    <scope>NUCLEOTIDE SEQUENCE</scope>
    <source>
        <strain evidence="2">G02</strain>
    </source>
</reference>
<dbReference type="GO" id="GO:0005634">
    <property type="term" value="C:nucleus"/>
    <property type="evidence" value="ECO:0007669"/>
    <property type="project" value="TreeGrafter"/>
</dbReference>
<dbReference type="GO" id="GO:0070987">
    <property type="term" value="P:error-free translesion synthesis"/>
    <property type="evidence" value="ECO:0007669"/>
    <property type="project" value="TreeGrafter"/>
</dbReference>
<proteinExistence type="predicted"/>
<evidence type="ECO:0000313" key="2">
    <source>
        <dbReference type="EMBL" id="KAL0412597.1"/>
    </source>
</evidence>
<accession>A0AAW2U7D9</accession>
<dbReference type="PANTHER" id="PTHR45990:SF1">
    <property type="entry name" value="DNA REPAIR PROTEIN REV1"/>
    <property type="match status" value="1"/>
</dbReference>
<dbReference type="Pfam" id="PF16589">
    <property type="entry name" value="BRCT_2"/>
    <property type="match status" value="1"/>
</dbReference>
<organism evidence="2">
    <name type="scientific">Sesamum radiatum</name>
    <name type="common">Black benniseed</name>
    <dbReference type="NCBI Taxonomy" id="300843"/>
    <lineage>
        <taxon>Eukaryota</taxon>
        <taxon>Viridiplantae</taxon>
        <taxon>Streptophyta</taxon>
        <taxon>Embryophyta</taxon>
        <taxon>Tracheophyta</taxon>
        <taxon>Spermatophyta</taxon>
        <taxon>Magnoliopsida</taxon>
        <taxon>eudicotyledons</taxon>
        <taxon>Gunneridae</taxon>
        <taxon>Pentapetalae</taxon>
        <taxon>asterids</taxon>
        <taxon>lamiids</taxon>
        <taxon>Lamiales</taxon>
        <taxon>Pedaliaceae</taxon>
        <taxon>Sesamum</taxon>
    </lineage>
</organism>
<sequence length="300" mass="32817">MVVKNQKLHEQFDAAASSSSHSGSSSGNSIFCGVSIFVDGYTVPSSQELRGYMLKHGGRFENYFSRHHVTHIICSNLPDSKIKNLRAFSGGLPVVKPAWVLDSVAANKLLSWRSLSFAISIMSPLWDFDLSILPGIPYQLDQLATENGNQPKLSTFFTPKNGVVSEIANLIVHGQGYSENSDQSLVKVDSSLSEDYASLEQADRCSVGFNDLLQQNTDKVMSEEAACSVESSCESKGIELRDSSASDGRVQILSKVMIHVSLRLHFAIVVWIVIISAKLRAQESVVLLISATQLLRIPIL</sequence>
<dbReference type="InterPro" id="IPR001357">
    <property type="entry name" value="BRCT_dom"/>
</dbReference>
<dbReference type="GO" id="GO:0003887">
    <property type="term" value="F:DNA-directed DNA polymerase activity"/>
    <property type="evidence" value="ECO:0007669"/>
    <property type="project" value="TreeGrafter"/>
</dbReference>
<dbReference type="GO" id="GO:0042276">
    <property type="term" value="P:error-prone translesion synthesis"/>
    <property type="evidence" value="ECO:0007669"/>
    <property type="project" value="TreeGrafter"/>
</dbReference>
<dbReference type="FunFam" id="3.40.50.10190:FF:000011">
    <property type="entry name" value="DNA repair protein REV1"/>
    <property type="match status" value="1"/>
</dbReference>
<feature type="domain" description="BRCT" evidence="1">
    <location>
        <begin position="26"/>
        <end position="117"/>
    </location>
</feature>
<protein>
    <submittedName>
        <fullName evidence="2">DNA repair protein REV1</fullName>
    </submittedName>
</protein>